<evidence type="ECO:0000256" key="2">
    <source>
        <dbReference type="ARBA" id="ARBA00004186"/>
    </source>
</evidence>
<dbReference type="PANTHER" id="PTHR28200">
    <property type="entry name" value="DASH COMPLEX SUBUNIT ASK1"/>
    <property type="match status" value="1"/>
</dbReference>
<feature type="compositionally biased region" description="Polar residues" evidence="16">
    <location>
        <begin position="148"/>
        <end position="167"/>
    </location>
</feature>
<feature type="region of interest" description="Disordered" evidence="16">
    <location>
        <begin position="113"/>
        <end position="168"/>
    </location>
</feature>
<feature type="region of interest" description="Disordered" evidence="16">
    <location>
        <begin position="1"/>
        <end position="33"/>
    </location>
</feature>
<keyword evidence="11" id="KW-0995">Kinetochore</keyword>
<evidence type="ECO:0000256" key="7">
    <source>
        <dbReference type="ARBA" id="ARBA00022490"/>
    </source>
</evidence>
<feature type="compositionally biased region" description="Low complexity" evidence="16">
    <location>
        <begin position="218"/>
        <end position="227"/>
    </location>
</feature>
<feature type="compositionally biased region" description="Basic and acidic residues" evidence="16">
    <location>
        <begin position="230"/>
        <end position="246"/>
    </location>
</feature>
<accession>A0A9W8ZZE7</accession>
<feature type="region of interest" description="Disordered" evidence="16">
    <location>
        <begin position="512"/>
        <end position="545"/>
    </location>
</feature>
<dbReference type="GO" id="GO:0044732">
    <property type="term" value="C:mitotic spindle pole body"/>
    <property type="evidence" value="ECO:0007669"/>
    <property type="project" value="TreeGrafter"/>
</dbReference>
<keyword evidence="12" id="KW-0206">Cytoskeleton</keyword>
<proteinExistence type="inferred from homology"/>
<evidence type="ECO:0000256" key="9">
    <source>
        <dbReference type="ARBA" id="ARBA00022701"/>
    </source>
</evidence>
<keyword evidence="15" id="KW-0137">Centromere</keyword>
<gene>
    <name evidence="17" type="ORF">J3R30DRAFT_1137932</name>
</gene>
<comment type="similarity">
    <text evidence="4">Belongs to the DASH complex ASK1 family.</text>
</comment>
<feature type="region of interest" description="Disordered" evidence="16">
    <location>
        <begin position="450"/>
        <end position="472"/>
    </location>
</feature>
<evidence type="ECO:0000313" key="17">
    <source>
        <dbReference type="EMBL" id="KAJ4470920.1"/>
    </source>
</evidence>
<feature type="compositionally biased region" description="Basic and acidic residues" evidence="16">
    <location>
        <begin position="138"/>
        <end position="147"/>
    </location>
</feature>
<dbReference type="GO" id="GO:0042729">
    <property type="term" value="C:DASH complex"/>
    <property type="evidence" value="ECO:0007669"/>
    <property type="project" value="InterPro"/>
</dbReference>
<dbReference type="Proteomes" id="UP001150266">
    <property type="component" value="Unassembled WGS sequence"/>
</dbReference>
<dbReference type="PANTHER" id="PTHR28200:SF1">
    <property type="entry name" value="DASH COMPLEX SUBUNIT ASK1"/>
    <property type="match status" value="1"/>
</dbReference>
<comment type="subcellular location">
    <subcellularLocation>
        <location evidence="3">Chromosome</location>
        <location evidence="3">Centromere</location>
        <location evidence="3">Kinetochore</location>
    </subcellularLocation>
    <subcellularLocation>
        <location evidence="2">Cytoplasm</location>
        <location evidence="2">Cytoskeleton</location>
        <location evidence="2">Spindle</location>
    </subcellularLocation>
    <subcellularLocation>
        <location evidence="1">Nucleus</location>
    </subcellularLocation>
</comment>
<feature type="compositionally biased region" description="Basic and acidic residues" evidence="16">
    <location>
        <begin position="380"/>
        <end position="393"/>
    </location>
</feature>
<feature type="compositionally biased region" description="Pro residues" evidence="16">
    <location>
        <begin position="7"/>
        <end position="20"/>
    </location>
</feature>
<evidence type="ECO:0000256" key="8">
    <source>
        <dbReference type="ARBA" id="ARBA00022618"/>
    </source>
</evidence>
<evidence type="ECO:0000256" key="11">
    <source>
        <dbReference type="ARBA" id="ARBA00022838"/>
    </source>
</evidence>
<evidence type="ECO:0000256" key="12">
    <source>
        <dbReference type="ARBA" id="ARBA00023212"/>
    </source>
</evidence>
<keyword evidence="8" id="KW-0132">Cell division</keyword>
<feature type="compositionally biased region" description="Polar residues" evidence="16">
    <location>
        <begin position="414"/>
        <end position="436"/>
    </location>
</feature>
<evidence type="ECO:0000256" key="13">
    <source>
        <dbReference type="ARBA" id="ARBA00023242"/>
    </source>
</evidence>
<organism evidence="17 18">
    <name type="scientific">Lentinula aciculospora</name>
    <dbReference type="NCBI Taxonomy" id="153920"/>
    <lineage>
        <taxon>Eukaryota</taxon>
        <taxon>Fungi</taxon>
        <taxon>Dikarya</taxon>
        <taxon>Basidiomycota</taxon>
        <taxon>Agaricomycotina</taxon>
        <taxon>Agaricomycetes</taxon>
        <taxon>Agaricomycetidae</taxon>
        <taxon>Agaricales</taxon>
        <taxon>Marasmiineae</taxon>
        <taxon>Omphalotaceae</taxon>
        <taxon>Lentinula</taxon>
    </lineage>
</organism>
<evidence type="ECO:0000256" key="15">
    <source>
        <dbReference type="ARBA" id="ARBA00023328"/>
    </source>
</evidence>
<keyword evidence="10" id="KW-0498">Mitosis</keyword>
<protein>
    <recommendedName>
        <fullName evidence="5">DASH complex subunit ASK1</fullName>
    </recommendedName>
</protein>
<evidence type="ECO:0000256" key="16">
    <source>
        <dbReference type="SAM" id="MobiDB-lite"/>
    </source>
</evidence>
<dbReference type="EMBL" id="JAOTPV010000024">
    <property type="protein sequence ID" value="KAJ4470920.1"/>
    <property type="molecule type" value="Genomic_DNA"/>
</dbReference>
<dbReference type="OrthoDB" id="5573898at2759"/>
<dbReference type="GO" id="GO:0051301">
    <property type="term" value="P:cell division"/>
    <property type="evidence" value="ECO:0007669"/>
    <property type="project" value="UniProtKB-KW"/>
</dbReference>
<evidence type="ECO:0000256" key="6">
    <source>
        <dbReference type="ARBA" id="ARBA00022454"/>
    </source>
</evidence>
<evidence type="ECO:0000256" key="1">
    <source>
        <dbReference type="ARBA" id="ARBA00004123"/>
    </source>
</evidence>
<name>A0A9W8ZZE7_9AGAR</name>
<dbReference type="InterPro" id="IPR013964">
    <property type="entry name" value="DASH_Ask1"/>
</dbReference>
<keyword evidence="13" id="KW-0539">Nucleus</keyword>
<comment type="caution">
    <text evidence="17">The sequence shown here is derived from an EMBL/GenBank/DDBJ whole genome shotgun (WGS) entry which is preliminary data.</text>
</comment>
<evidence type="ECO:0000256" key="5">
    <source>
        <dbReference type="ARBA" id="ARBA00014520"/>
    </source>
</evidence>
<keyword evidence="6" id="KW-0158">Chromosome</keyword>
<dbReference type="Pfam" id="PF08655">
    <property type="entry name" value="DASH_Ask1"/>
    <property type="match status" value="1"/>
</dbReference>
<evidence type="ECO:0000256" key="3">
    <source>
        <dbReference type="ARBA" id="ARBA00004629"/>
    </source>
</evidence>
<keyword evidence="9" id="KW-0493">Microtubule</keyword>
<feature type="region of interest" description="Disordered" evidence="16">
    <location>
        <begin position="204"/>
        <end position="246"/>
    </location>
</feature>
<reference evidence="17" key="1">
    <citation type="submission" date="2022-08" db="EMBL/GenBank/DDBJ databases">
        <title>A Global Phylogenomic Analysis of the Shiitake Genus Lentinula.</title>
        <authorList>
            <consortium name="DOE Joint Genome Institute"/>
            <person name="Sierra-Patev S."/>
            <person name="Min B."/>
            <person name="Naranjo-Ortiz M."/>
            <person name="Looney B."/>
            <person name="Konkel Z."/>
            <person name="Slot J.C."/>
            <person name="Sakamoto Y."/>
            <person name="Steenwyk J.L."/>
            <person name="Rokas A."/>
            <person name="Carro J."/>
            <person name="Camarero S."/>
            <person name="Ferreira P."/>
            <person name="Molpeceres G."/>
            <person name="Ruiz-Duenas F.J."/>
            <person name="Serrano A."/>
            <person name="Henrissat B."/>
            <person name="Drula E."/>
            <person name="Hughes K.W."/>
            <person name="Mata J.L."/>
            <person name="Ishikawa N.K."/>
            <person name="Vargas-Isla R."/>
            <person name="Ushijima S."/>
            <person name="Smith C.A."/>
            <person name="Ahrendt S."/>
            <person name="Andreopoulos W."/>
            <person name="He G."/>
            <person name="Labutti K."/>
            <person name="Lipzen A."/>
            <person name="Ng V."/>
            <person name="Riley R."/>
            <person name="Sandor L."/>
            <person name="Barry K."/>
            <person name="Martinez A.T."/>
            <person name="Xiao Y."/>
            <person name="Gibbons J.G."/>
            <person name="Terashima K."/>
            <person name="Grigoriev I.V."/>
            <person name="Hibbett D.S."/>
        </authorList>
    </citation>
    <scope>NUCLEOTIDE SEQUENCE</scope>
    <source>
        <strain evidence="17">JLM2183</strain>
    </source>
</reference>
<feature type="compositionally biased region" description="Polar residues" evidence="16">
    <location>
        <begin position="126"/>
        <end position="136"/>
    </location>
</feature>
<feature type="compositionally biased region" description="Basic and acidic residues" evidence="16">
    <location>
        <begin position="116"/>
        <end position="125"/>
    </location>
</feature>
<dbReference type="GO" id="GO:0008608">
    <property type="term" value="P:attachment of spindle microtubules to kinetochore"/>
    <property type="evidence" value="ECO:0007669"/>
    <property type="project" value="InterPro"/>
</dbReference>
<dbReference type="GO" id="GO:0072686">
    <property type="term" value="C:mitotic spindle"/>
    <property type="evidence" value="ECO:0007669"/>
    <property type="project" value="InterPro"/>
</dbReference>
<keyword evidence="7" id="KW-0963">Cytoplasm</keyword>
<feature type="region of interest" description="Disordered" evidence="16">
    <location>
        <begin position="318"/>
        <end position="436"/>
    </location>
</feature>
<feature type="compositionally biased region" description="Acidic residues" evidence="16">
    <location>
        <begin position="530"/>
        <end position="542"/>
    </location>
</feature>
<evidence type="ECO:0000313" key="18">
    <source>
        <dbReference type="Proteomes" id="UP001150266"/>
    </source>
</evidence>
<evidence type="ECO:0000256" key="10">
    <source>
        <dbReference type="ARBA" id="ARBA00022776"/>
    </source>
</evidence>
<evidence type="ECO:0000256" key="14">
    <source>
        <dbReference type="ARBA" id="ARBA00023306"/>
    </source>
</evidence>
<dbReference type="GO" id="GO:0005874">
    <property type="term" value="C:microtubule"/>
    <property type="evidence" value="ECO:0007669"/>
    <property type="project" value="UniProtKB-KW"/>
</dbReference>
<dbReference type="AlphaFoldDB" id="A0A9W8ZZE7"/>
<evidence type="ECO:0000256" key="4">
    <source>
        <dbReference type="ARBA" id="ARBA00010731"/>
    </source>
</evidence>
<feature type="compositionally biased region" description="Polar residues" evidence="16">
    <location>
        <begin position="204"/>
        <end position="217"/>
    </location>
</feature>
<keyword evidence="18" id="KW-1185">Reference proteome</keyword>
<sequence length="687" mass="75089">MPDNRKPVPPNPPRWQPNPDPSTIEVPGLDASVSPQDQIEQIEQLITLKLQNIDENFAKIHHILSNRILPAVKRYSVGTEPVREAAKFWVSFYEQAAQIRIPTYEDYATVNEEEFSQQRESEHSEPSASQTGTDSTSSDEHYEHDHSIASTESSFAPGQAAFSSTPAASRLAHAPSSLTSDDASWSASLESPLVRLDRELKNFSQDANETETSIVSSTPTPTKLPPTIRQQEHSQRSLDKGKSRELPEPLLRNLLRNNIHSSVNASAGSLDAGPSVSPLRSKGKTPILKDLNPFLPPGSNPSKWNGLVDLHDASVMTPQRSKRFREPLSYRKPSSPVKTPDYDSDDDSFDGLPPGMSPPVMISPARPMRSRTSVKFGQTPRKDAAARITKDIVADVQGHRGGSRKPPQGLFPESSMSTISTPPSLSRYNNSTSSGMVTHSSLESLMRQVGLTDPMPGNLPRQDSRYEYSSANESGSLLHLPISENGPAHNQMASSHPYGADLALSTPIFNTSDDQFLTPTPHQYQHDPYYDDEDEDDDDDDIVNNTAHPSAAFLMASQSRHPMGDDSFDDDDDDSMVAGDGDGFNQGDLLAGDPNMLIPVHPFAQGVSIEDDSFDDSFDNDMGLGNPGGIMSEETLFGVPPAQREQRMAMEGYALMMHGGDLLGTAQLTEEIAKAADSPTPAVWNRR</sequence>
<keyword evidence="14" id="KW-0131">Cell cycle</keyword>